<organism evidence="2">
    <name type="scientific">Tanacetum cinerariifolium</name>
    <name type="common">Dalmatian daisy</name>
    <name type="synonym">Chrysanthemum cinerariifolium</name>
    <dbReference type="NCBI Taxonomy" id="118510"/>
    <lineage>
        <taxon>Eukaryota</taxon>
        <taxon>Viridiplantae</taxon>
        <taxon>Streptophyta</taxon>
        <taxon>Embryophyta</taxon>
        <taxon>Tracheophyta</taxon>
        <taxon>Spermatophyta</taxon>
        <taxon>Magnoliopsida</taxon>
        <taxon>eudicotyledons</taxon>
        <taxon>Gunneridae</taxon>
        <taxon>Pentapetalae</taxon>
        <taxon>asterids</taxon>
        <taxon>campanulids</taxon>
        <taxon>Asterales</taxon>
        <taxon>Asteraceae</taxon>
        <taxon>Asteroideae</taxon>
        <taxon>Anthemideae</taxon>
        <taxon>Anthemidinae</taxon>
        <taxon>Tanacetum</taxon>
    </lineage>
</organism>
<dbReference type="EMBL" id="BKCJ011385423">
    <property type="protein sequence ID" value="GFD28447.1"/>
    <property type="molecule type" value="Genomic_DNA"/>
</dbReference>
<protein>
    <submittedName>
        <fullName evidence="2">Uncharacterized protein</fullName>
    </submittedName>
</protein>
<proteinExistence type="predicted"/>
<evidence type="ECO:0000313" key="2">
    <source>
        <dbReference type="EMBL" id="GFD28447.1"/>
    </source>
</evidence>
<reference evidence="2" key="1">
    <citation type="journal article" date="2019" name="Sci. Rep.">
        <title>Draft genome of Tanacetum cinerariifolium, the natural source of mosquito coil.</title>
        <authorList>
            <person name="Yamashiro T."/>
            <person name="Shiraishi A."/>
            <person name="Satake H."/>
            <person name="Nakayama K."/>
        </authorList>
    </citation>
    <scope>NUCLEOTIDE SEQUENCE</scope>
</reference>
<accession>A0A699V080</accession>
<gene>
    <name evidence="2" type="ORF">Tci_900416</name>
</gene>
<name>A0A699V080_TANCI</name>
<sequence>PAGQGVRDHGLGLAGQRAGNGAGRPHLHHGGRQESTAGAGGDCQQRLLAVQLARRRVERGQPEQR</sequence>
<feature type="region of interest" description="Disordered" evidence="1">
    <location>
        <begin position="1"/>
        <end position="43"/>
    </location>
</feature>
<feature type="non-terminal residue" evidence="2">
    <location>
        <position position="1"/>
    </location>
</feature>
<dbReference type="AlphaFoldDB" id="A0A699V080"/>
<evidence type="ECO:0000256" key="1">
    <source>
        <dbReference type="SAM" id="MobiDB-lite"/>
    </source>
</evidence>
<feature type="compositionally biased region" description="Basic and acidic residues" evidence="1">
    <location>
        <begin position="1"/>
        <end position="10"/>
    </location>
</feature>
<comment type="caution">
    <text evidence="2">The sequence shown here is derived from an EMBL/GenBank/DDBJ whole genome shotgun (WGS) entry which is preliminary data.</text>
</comment>